<dbReference type="PANTHER" id="PTHR43278:SF2">
    <property type="entry name" value="IRON-SULFUR FLAVOPROTEIN"/>
    <property type="match status" value="1"/>
</dbReference>
<evidence type="ECO:0000259" key="3">
    <source>
        <dbReference type="Pfam" id="PF03358"/>
    </source>
</evidence>
<dbReference type="InterPro" id="IPR051796">
    <property type="entry name" value="ISF_SsuE-like"/>
</dbReference>
<dbReference type="AlphaFoldDB" id="A0A1I0VPF4"/>
<name>A0A1I0VPF4_SELRU</name>
<reference evidence="4 5" key="1">
    <citation type="submission" date="2016-10" db="EMBL/GenBank/DDBJ databases">
        <authorList>
            <person name="de Groot N.N."/>
        </authorList>
    </citation>
    <scope>NUCLEOTIDE SEQUENCE [LARGE SCALE GENOMIC DNA]</scope>
    <source>
        <strain evidence="4 5">L14</strain>
    </source>
</reference>
<accession>A0A1I0VPF4</accession>
<organism evidence="4 5">
    <name type="scientific">Selenomonas ruminantium</name>
    <dbReference type="NCBI Taxonomy" id="971"/>
    <lineage>
        <taxon>Bacteria</taxon>
        <taxon>Bacillati</taxon>
        <taxon>Bacillota</taxon>
        <taxon>Negativicutes</taxon>
        <taxon>Selenomonadales</taxon>
        <taxon>Selenomonadaceae</taxon>
        <taxon>Selenomonas</taxon>
    </lineage>
</organism>
<proteinExistence type="predicted"/>
<evidence type="ECO:0000256" key="1">
    <source>
        <dbReference type="ARBA" id="ARBA00022630"/>
    </source>
</evidence>
<gene>
    <name evidence="4" type="ORF">SAMN05216587_101789</name>
</gene>
<evidence type="ECO:0000313" key="5">
    <source>
        <dbReference type="Proteomes" id="UP000183843"/>
    </source>
</evidence>
<evidence type="ECO:0000313" key="4">
    <source>
        <dbReference type="EMBL" id="SFA77887.1"/>
    </source>
</evidence>
<keyword evidence="2" id="KW-0288">FMN</keyword>
<dbReference type="EMBL" id="FOJX01000001">
    <property type="protein sequence ID" value="SFA77887.1"/>
    <property type="molecule type" value="Genomic_DNA"/>
</dbReference>
<dbReference type="Proteomes" id="UP000183843">
    <property type="component" value="Unassembled WGS sequence"/>
</dbReference>
<dbReference type="SUPFAM" id="SSF52218">
    <property type="entry name" value="Flavoproteins"/>
    <property type="match status" value="1"/>
</dbReference>
<evidence type="ECO:0000256" key="2">
    <source>
        <dbReference type="ARBA" id="ARBA00022643"/>
    </source>
</evidence>
<dbReference type="Gene3D" id="3.40.50.360">
    <property type="match status" value="1"/>
</dbReference>
<dbReference type="GO" id="GO:0016491">
    <property type="term" value="F:oxidoreductase activity"/>
    <property type="evidence" value="ECO:0007669"/>
    <property type="project" value="InterPro"/>
</dbReference>
<dbReference type="RefSeq" id="WP_081351244.1">
    <property type="nucleotide sequence ID" value="NZ_FOJX01000001.1"/>
</dbReference>
<sequence length="182" mass="20086">MKVLVIHGSMRKNGNTGILADEFIRGAQEAGHETEKVELRDKTFGDCYGCRACHNNGGTCVQKDDMAEVLEKLKAADVIVLASPLYYFTWTGLMKRFLDRTYPLLPILKDKDFYLLTLGGVPDKKFMANILSDFDMYVGCFKEFNQVGVRNAGAVIGTSALAPGAIRESAAMQEAYETGKNL</sequence>
<dbReference type="PANTHER" id="PTHR43278">
    <property type="entry name" value="NAD(P)H-DEPENDENT FMN-CONTAINING OXIDOREDUCTASE YWQN-RELATED"/>
    <property type="match status" value="1"/>
</dbReference>
<dbReference type="InterPro" id="IPR029039">
    <property type="entry name" value="Flavoprotein-like_sf"/>
</dbReference>
<keyword evidence="1" id="KW-0285">Flavoprotein</keyword>
<dbReference type="Pfam" id="PF03358">
    <property type="entry name" value="FMN_red"/>
    <property type="match status" value="1"/>
</dbReference>
<dbReference type="InterPro" id="IPR005025">
    <property type="entry name" value="FMN_Rdtase-like_dom"/>
</dbReference>
<protein>
    <submittedName>
        <fullName evidence="4">NADPH-dependent FMN reductase</fullName>
    </submittedName>
</protein>
<feature type="domain" description="NADPH-dependent FMN reductase-like" evidence="3">
    <location>
        <begin position="1"/>
        <end position="116"/>
    </location>
</feature>